<feature type="compositionally biased region" description="Basic residues" evidence="1">
    <location>
        <begin position="85"/>
        <end position="103"/>
    </location>
</feature>
<feature type="compositionally biased region" description="Basic residues" evidence="1">
    <location>
        <begin position="119"/>
        <end position="140"/>
    </location>
</feature>
<dbReference type="SMART" id="SM00256">
    <property type="entry name" value="FBOX"/>
    <property type="match status" value="1"/>
</dbReference>
<feature type="compositionally biased region" description="Basic and acidic residues" evidence="1">
    <location>
        <begin position="73"/>
        <end position="84"/>
    </location>
</feature>
<dbReference type="GeneID" id="136809863"/>
<evidence type="ECO:0000259" key="2">
    <source>
        <dbReference type="PROSITE" id="PS50181"/>
    </source>
</evidence>
<dbReference type="PANTHER" id="PTHR38926">
    <property type="entry name" value="F-BOX DOMAIN CONTAINING PROTEIN, EXPRESSED"/>
    <property type="match status" value="1"/>
</dbReference>
<dbReference type="RefSeq" id="XP_066922522.1">
    <property type="nucleotide sequence ID" value="XM_067066421.1"/>
</dbReference>
<dbReference type="Gene3D" id="1.20.1280.50">
    <property type="match status" value="1"/>
</dbReference>
<dbReference type="Pfam" id="PF12937">
    <property type="entry name" value="F-box-like"/>
    <property type="match status" value="1"/>
</dbReference>
<dbReference type="Gene3D" id="3.80.10.10">
    <property type="entry name" value="Ribonuclease Inhibitor"/>
    <property type="match status" value="1"/>
</dbReference>
<dbReference type="AlphaFoldDB" id="A0A7M5V942"/>
<feature type="compositionally biased region" description="Basic residues" evidence="1">
    <location>
        <begin position="49"/>
        <end position="58"/>
    </location>
</feature>
<organism evidence="3 4">
    <name type="scientific">Clytia hemisphaerica</name>
    <dbReference type="NCBI Taxonomy" id="252671"/>
    <lineage>
        <taxon>Eukaryota</taxon>
        <taxon>Metazoa</taxon>
        <taxon>Cnidaria</taxon>
        <taxon>Hydrozoa</taxon>
        <taxon>Hydroidolina</taxon>
        <taxon>Leptothecata</taxon>
        <taxon>Obeliida</taxon>
        <taxon>Clytiidae</taxon>
        <taxon>Clytia</taxon>
    </lineage>
</organism>
<dbReference type="PANTHER" id="PTHR38926:SF5">
    <property type="entry name" value="F-BOX AND LEUCINE-RICH REPEAT PROTEIN 6"/>
    <property type="match status" value="1"/>
</dbReference>
<evidence type="ECO:0000256" key="1">
    <source>
        <dbReference type="SAM" id="MobiDB-lite"/>
    </source>
</evidence>
<dbReference type="OrthoDB" id="3134645at2759"/>
<reference evidence="3" key="1">
    <citation type="submission" date="2021-01" db="UniProtKB">
        <authorList>
            <consortium name="EnsemblMetazoa"/>
        </authorList>
    </citation>
    <scope>IDENTIFICATION</scope>
</reference>
<dbReference type="EnsemblMetazoa" id="CLYHEMT011843.2">
    <property type="protein sequence ID" value="CLYHEMP011843.2"/>
    <property type="gene ID" value="CLYHEMG011843"/>
</dbReference>
<dbReference type="InterPro" id="IPR036047">
    <property type="entry name" value="F-box-like_dom_sf"/>
</dbReference>
<sequence>MLNSVYAAINQRTLAIADRNLATYGLNGQLPSDTDDEDYIPSGEPSAKTNKRKRKMTRKVISTSEDEDGDSIESDHSEEKEEKPKAKRKKKKLTPGKRKKANAKIKNADDDEKPSTSNSKKKKGDVKKKSTSSATKKTKAKATNNKPDEDSTSTRKKSNRSKLLFGADRGSDDSEDEDYVPEGGRPSSKPTVKKKSDTSIQNKTFNNGGTSLEWAELPIEILSMIFRFITATESKGVRYILRCSQVCQHWRNVVNNEASWFDIDLSFVGPSHKERKITRILSKICPIQLVCVRSLSLSGWCELTDEGLDHVSENCTKIEKLDLSSCQKSVAKLTSSSLLNIAENCTELQKLNVSNLRVNSYNQIWSKFLQIRGAGLISMNFSNNIPFSNTCFKLITDNCPLLKILDCSNTGLRSLSLQEFQTKCPLLEELYLANVNIVVRRHNNELKTCPGFDHLSLVSFASQNFNCWVTDEVLNGFLKSAISLKTLDIRGAKSVYELDMDIAATSLERLYISDVPLNEEITEAICER</sequence>
<dbReference type="SUPFAM" id="SSF81383">
    <property type="entry name" value="F-box domain"/>
    <property type="match status" value="1"/>
</dbReference>
<dbReference type="InterPro" id="IPR032675">
    <property type="entry name" value="LRR_dom_sf"/>
</dbReference>
<dbReference type="Proteomes" id="UP000594262">
    <property type="component" value="Unplaced"/>
</dbReference>
<accession>A0A7M5V942</accession>
<protein>
    <recommendedName>
        <fullName evidence="2">F-box domain-containing protein</fullName>
    </recommendedName>
</protein>
<keyword evidence="4" id="KW-1185">Reference proteome</keyword>
<dbReference type="PROSITE" id="PS50181">
    <property type="entry name" value="FBOX"/>
    <property type="match status" value="1"/>
</dbReference>
<feature type="domain" description="F-box" evidence="2">
    <location>
        <begin position="211"/>
        <end position="263"/>
    </location>
</feature>
<evidence type="ECO:0000313" key="3">
    <source>
        <dbReference type="EnsemblMetazoa" id="CLYHEMP011843.2"/>
    </source>
</evidence>
<name>A0A7M5V942_9CNID</name>
<dbReference type="InterPro" id="IPR001810">
    <property type="entry name" value="F-box_dom"/>
</dbReference>
<evidence type="ECO:0000313" key="4">
    <source>
        <dbReference type="Proteomes" id="UP000594262"/>
    </source>
</evidence>
<proteinExistence type="predicted"/>
<dbReference type="SUPFAM" id="SSF52047">
    <property type="entry name" value="RNI-like"/>
    <property type="match status" value="1"/>
</dbReference>
<feature type="region of interest" description="Disordered" evidence="1">
    <location>
        <begin position="28"/>
        <end position="205"/>
    </location>
</feature>